<proteinExistence type="inferred from homology"/>
<evidence type="ECO:0000256" key="2">
    <source>
        <dbReference type="SAM" id="MobiDB-lite"/>
    </source>
</evidence>
<organism evidence="3 4">
    <name type="scientific">Senna tora</name>
    <dbReference type="NCBI Taxonomy" id="362788"/>
    <lineage>
        <taxon>Eukaryota</taxon>
        <taxon>Viridiplantae</taxon>
        <taxon>Streptophyta</taxon>
        <taxon>Embryophyta</taxon>
        <taxon>Tracheophyta</taxon>
        <taxon>Spermatophyta</taxon>
        <taxon>Magnoliopsida</taxon>
        <taxon>eudicotyledons</taxon>
        <taxon>Gunneridae</taxon>
        <taxon>Pentapetalae</taxon>
        <taxon>rosids</taxon>
        <taxon>fabids</taxon>
        <taxon>Fabales</taxon>
        <taxon>Fabaceae</taxon>
        <taxon>Caesalpinioideae</taxon>
        <taxon>Cassia clade</taxon>
        <taxon>Senna</taxon>
    </lineage>
</organism>
<dbReference type="GO" id="GO:0010150">
    <property type="term" value="P:leaf senescence"/>
    <property type="evidence" value="ECO:0007669"/>
    <property type="project" value="UniProtKB-ARBA"/>
</dbReference>
<dbReference type="InterPro" id="IPR007608">
    <property type="entry name" value="Senescence_reg_S40"/>
</dbReference>
<evidence type="ECO:0000256" key="1">
    <source>
        <dbReference type="ARBA" id="ARBA00034773"/>
    </source>
</evidence>
<protein>
    <submittedName>
        <fullName evidence="3">Senescence regulator S40</fullName>
    </submittedName>
</protein>
<feature type="region of interest" description="Disordered" evidence="2">
    <location>
        <begin position="41"/>
        <end position="78"/>
    </location>
</feature>
<dbReference type="PANTHER" id="PTHR33083:SF82">
    <property type="entry name" value="SENESCENCE REGULATOR"/>
    <property type="match status" value="1"/>
</dbReference>
<comment type="caution">
    <text evidence="3">The sequence shown here is derived from an EMBL/GenBank/DDBJ whole genome shotgun (WGS) entry which is preliminary data.</text>
</comment>
<comment type="similarity">
    <text evidence="1">Belongs to the senescence regulator S40 family.</text>
</comment>
<dbReference type="Proteomes" id="UP000634136">
    <property type="component" value="Unassembled WGS sequence"/>
</dbReference>
<evidence type="ECO:0000313" key="4">
    <source>
        <dbReference type="Proteomes" id="UP000634136"/>
    </source>
</evidence>
<dbReference type="EMBL" id="JAAIUW010000009">
    <property type="protein sequence ID" value="KAF7815833.1"/>
    <property type="molecule type" value="Genomic_DNA"/>
</dbReference>
<sequence length="202" mass="22636">MEEKYGNLQRQHSGIWRSLRDGDFEEEEVWSVLKEKPEYINGTSGIFKPKNDPLSVPRPIPSASRMIPKPINNNNNTSSSSSIIEAKLFQQSAPLNIPDWSKIYNNNNNKFGDYGFGGDEDGEGNEEVANYGGDFLSGDGDEDEDDEYDPKLPPHEFIARRLARSQISSFSVFEGVGRTLKGRDLSKVRNAILTKTGFLESL</sequence>
<evidence type="ECO:0000313" key="3">
    <source>
        <dbReference type="EMBL" id="KAF7815833.1"/>
    </source>
</evidence>
<dbReference type="OrthoDB" id="1917735at2759"/>
<dbReference type="AlphaFoldDB" id="A0A834T667"/>
<keyword evidence="4" id="KW-1185">Reference proteome</keyword>
<name>A0A834T667_9FABA</name>
<reference evidence="3" key="1">
    <citation type="submission" date="2020-09" db="EMBL/GenBank/DDBJ databases">
        <title>Genome-Enabled Discovery of Anthraquinone Biosynthesis in Senna tora.</title>
        <authorList>
            <person name="Kang S.-H."/>
            <person name="Pandey R.P."/>
            <person name="Lee C.-M."/>
            <person name="Sim J.-S."/>
            <person name="Jeong J.-T."/>
            <person name="Choi B.-S."/>
            <person name="Jung M."/>
            <person name="Ginzburg D."/>
            <person name="Zhao K."/>
            <person name="Won S.Y."/>
            <person name="Oh T.-J."/>
            <person name="Yu Y."/>
            <person name="Kim N.-H."/>
            <person name="Lee O.R."/>
            <person name="Lee T.-H."/>
            <person name="Bashyal P."/>
            <person name="Kim T.-S."/>
            <person name="Lee W.-H."/>
            <person name="Kawkins C."/>
            <person name="Kim C.-K."/>
            <person name="Kim J.S."/>
            <person name="Ahn B.O."/>
            <person name="Rhee S.Y."/>
            <person name="Sohng J.K."/>
        </authorList>
    </citation>
    <scope>NUCLEOTIDE SEQUENCE</scope>
    <source>
        <tissue evidence="3">Leaf</tissue>
    </source>
</reference>
<dbReference type="PANTHER" id="PTHR33083">
    <property type="entry name" value="EXPRESSED PROTEIN"/>
    <property type="match status" value="1"/>
</dbReference>
<gene>
    <name evidence="3" type="ORF">G2W53_029802</name>
</gene>
<dbReference type="Pfam" id="PF04520">
    <property type="entry name" value="Senescence_reg"/>
    <property type="match status" value="1"/>
</dbReference>
<accession>A0A834T667</accession>